<dbReference type="Proteomes" id="UP001595925">
    <property type="component" value="Unassembled WGS sequence"/>
</dbReference>
<gene>
    <name evidence="2" type="ORF">ACFPFO_09295</name>
</gene>
<dbReference type="EMBL" id="JBHSJG010000036">
    <property type="protein sequence ID" value="MFC4987942.1"/>
    <property type="molecule type" value="Genomic_DNA"/>
</dbReference>
<dbReference type="RefSeq" id="WP_224926086.1">
    <property type="nucleotide sequence ID" value="NZ_JAIVEF010000001.1"/>
</dbReference>
<proteinExistence type="predicted"/>
<feature type="region of interest" description="Disordered" evidence="1">
    <location>
        <begin position="1"/>
        <end position="22"/>
    </location>
</feature>
<dbReference type="AlphaFoldDB" id="A0ABD5QE04"/>
<evidence type="ECO:0000256" key="1">
    <source>
        <dbReference type="SAM" id="MobiDB-lite"/>
    </source>
</evidence>
<reference evidence="2 3" key="1">
    <citation type="journal article" date="2019" name="Int. J. Syst. Evol. Microbiol.">
        <title>The Global Catalogue of Microorganisms (GCM) 10K type strain sequencing project: providing services to taxonomists for standard genome sequencing and annotation.</title>
        <authorList>
            <consortium name="The Broad Institute Genomics Platform"/>
            <consortium name="The Broad Institute Genome Sequencing Center for Infectious Disease"/>
            <person name="Wu L."/>
            <person name="Ma J."/>
        </authorList>
    </citation>
    <scope>NUCLEOTIDE SEQUENCE [LARGE SCALE GENOMIC DNA]</scope>
    <source>
        <strain evidence="2 3">CGMCC 1.15824</strain>
    </source>
</reference>
<keyword evidence="3" id="KW-1185">Reference proteome</keyword>
<name>A0ABD5QE04_9EURY</name>
<evidence type="ECO:0000313" key="2">
    <source>
        <dbReference type="EMBL" id="MFC4987942.1"/>
    </source>
</evidence>
<sequence length="96" mass="10787">MIERSEELDPKQELIDGPDETRVDGFTIPHEELPSDSGQYSVKMRVNDGAWQEVSTSDWDGDTIMVRGEVEDQDTGNGNSPDIRIMYSYQGSECAE</sequence>
<protein>
    <submittedName>
        <fullName evidence="2">Uncharacterized protein</fullName>
    </submittedName>
</protein>
<evidence type="ECO:0000313" key="3">
    <source>
        <dbReference type="Proteomes" id="UP001595925"/>
    </source>
</evidence>
<organism evidence="2 3">
    <name type="scientific">Saliphagus infecundisoli</name>
    <dbReference type="NCBI Taxonomy" id="1849069"/>
    <lineage>
        <taxon>Archaea</taxon>
        <taxon>Methanobacteriati</taxon>
        <taxon>Methanobacteriota</taxon>
        <taxon>Stenosarchaea group</taxon>
        <taxon>Halobacteria</taxon>
        <taxon>Halobacteriales</taxon>
        <taxon>Natrialbaceae</taxon>
        <taxon>Saliphagus</taxon>
    </lineage>
</organism>
<accession>A0ABD5QE04</accession>
<comment type="caution">
    <text evidence="2">The sequence shown here is derived from an EMBL/GenBank/DDBJ whole genome shotgun (WGS) entry which is preliminary data.</text>
</comment>